<dbReference type="Proteomes" id="UP000007360">
    <property type="component" value="Unassembled WGS sequence"/>
</dbReference>
<feature type="domain" description="Oxidoreductase molybdopterin-binding" evidence="1">
    <location>
        <begin position="64"/>
        <end position="210"/>
    </location>
</feature>
<name>K2RUJ5_METFP</name>
<comment type="caution">
    <text evidence="2">The sequence shown here is derived from an EMBL/GenBank/DDBJ whole genome shotgun (WGS) entry which is preliminary data.</text>
</comment>
<organism evidence="2 3">
    <name type="scientific">Methanobacterium formicicum (strain DSM 3637 / PP1)</name>
    <dbReference type="NCBI Taxonomy" id="1204725"/>
    <lineage>
        <taxon>Archaea</taxon>
        <taxon>Methanobacteriati</taxon>
        <taxon>Methanobacteriota</taxon>
        <taxon>Methanomada group</taxon>
        <taxon>Methanobacteria</taxon>
        <taxon>Methanobacteriales</taxon>
        <taxon>Methanobacteriaceae</taxon>
        <taxon>Methanobacterium</taxon>
    </lineage>
</organism>
<dbReference type="InterPro" id="IPR000572">
    <property type="entry name" value="OxRdtase_Mopterin-bd_dom"/>
</dbReference>
<protein>
    <submittedName>
        <fullName evidence="2">Oxidoreductase molybdopterin binding protein</fullName>
    </submittedName>
</protein>
<dbReference type="AlphaFoldDB" id="K2RUJ5"/>
<evidence type="ECO:0000259" key="1">
    <source>
        <dbReference type="Pfam" id="PF00174"/>
    </source>
</evidence>
<dbReference type="PATRIC" id="fig|1204725.3.peg.614"/>
<keyword evidence="3" id="KW-1185">Reference proteome</keyword>
<proteinExistence type="predicted"/>
<dbReference type="PANTHER" id="PTHR43032">
    <property type="entry name" value="PROTEIN-METHIONINE-SULFOXIDE REDUCTASE"/>
    <property type="match status" value="1"/>
</dbReference>
<gene>
    <name evidence="2" type="ORF">A994_03043</name>
</gene>
<dbReference type="PANTHER" id="PTHR43032:SF4">
    <property type="entry name" value="OXIDOREDUCTASE MOLYBDOPTERIN-BINDING DOMAIN-CONTAINING PROTEIN"/>
    <property type="match status" value="1"/>
</dbReference>
<sequence length="236" mass="27519">MGDDMLKKTLKEMFKWNSKTNLDDETVESILKDENIVISPDTQREVRIPPGQHEDKRWPVLHAGSVNRVDPSQWKLKIWGLVQKERELDFADFMALPRVQVFSDIHCVTTWSKLNNLWEGVSTSTIKEQVEILPEARYVMVHAHKNFTTNLSLDDFFASDVLLATHHNGNALNSKHGGPVRLVVPRLYFWKSAKWVTGLEFMAEDKRGFWESTGYHNHGDPWKEERYSWQETDLKL</sequence>
<accession>K2RUJ5</accession>
<dbReference type="InterPro" id="IPR036374">
    <property type="entry name" value="OxRdtase_Mopterin-bd_sf"/>
</dbReference>
<evidence type="ECO:0000313" key="2">
    <source>
        <dbReference type="EMBL" id="EKF86425.1"/>
    </source>
</evidence>
<dbReference type="Gene3D" id="3.90.420.10">
    <property type="entry name" value="Oxidoreductase, molybdopterin-binding domain"/>
    <property type="match status" value="1"/>
</dbReference>
<dbReference type="CDD" id="cd02109">
    <property type="entry name" value="arch_bact_SO_family_Moco"/>
    <property type="match status" value="1"/>
</dbReference>
<dbReference type="SUPFAM" id="SSF56524">
    <property type="entry name" value="Oxidoreductase molybdopterin-binding domain"/>
    <property type="match status" value="1"/>
</dbReference>
<dbReference type="Pfam" id="PF00174">
    <property type="entry name" value="Oxidored_molyb"/>
    <property type="match status" value="1"/>
</dbReference>
<dbReference type="EMBL" id="AMPO01000002">
    <property type="protein sequence ID" value="EKF86425.1"/>
    <property type="molecule type" value="Genomic_DNA"/>
</dbReference>
<reference evidence="2 3" key="1">
    <citation type="journal article" date="2012" name="J. Bacteriol.">
        <title>Draft genome sequence of Methanobacterium formicicum DSM 3637, an archaebacterium isolated from the methane producer amoeba Pelomyxa palustris.</title>
        <authorList>
            <person name="Gutierrez G."/>
        </authorList>
    </citation>
    <scope>NUCLEOTIDE SEQUENCE [LARGE SCALE GENOMIC DNA]</scope>
    <source>
        <strain evidence="3">DSM 3637 / PP1</strain>
    </source>
</reference>
<evidence type="ECO:0000313" key="3">
    <source>
        <dbReference type="Proteomes" id="UP000007360"/>
    </source>
</evidence>